<dbReference type="eggNOG" id="COG0818">
    <property type="taxonomic scope" value="Bacteria"/>
</dbReference>
<dbReference type="STRING" id="339671.Asuc_0190"/>
<dbReference type="GO" id="GO:0046872">
    <property type="term" value="F:metal ion binding"/>
    <property type="evidence" value="ECO:0007669"/>
    <property type="project" value="UniProtKB-KW"/>
</dbReference>
<keyword evidence="13 22" id="KW-0067">ATP-binding</keyword>
<keyword evidence="8 24" id="KW-0808">Transferase</keyword>
<feature type="binding site" evidence="22">
    <location>
        <position position="77"/>
    </location>
    <ligand>
        <name>ATP</name>
        <dbReference type="ChEBI" id="CHEBI:30616"/>
    </ligand>
</feature>
<evidence type="ECO:0000256" key="1">
    <source>
        <dbReference type="ARBA" id="ARBA00004429"/>
    </source>
</evidence>
<dbReference type="PANTHER" id="PTHR34299:SF1">
    <property type="entry name" value="DIACYLGLYCEROL KINASE"/>
    <property type="match status" value="1"/>
</dbReference>
<feature type="binding site" evidence="22">
    <location>
        <position position="17"/>
    </location>
    <ligand>
        <name>ATP</name>
        <dbReference type="ChEBI" id="CHEBI:30616"/>
    </ligand>
</feature>
<keyword evidence="5" id="KW-1003">Cell membrane</keyword>
<dbReference type="GO" id="GO:0004143">
    <property type="term" value="F:ATP-dependent diacylglycerol kinase activity"/>
    <property type="evidence" value="ECO:0007669"/>
    <property type="project" value="UniProtKB-EC"/>
</dbReference>
<dbReference type="PANTHER" id="PTHR34299">
    <property type="entry name" value="DIACYLGLYCEROL KINASE"/>
    <property type="match status" value="1"/>
</dbReference>
<feature type="binding site" evidence="21">
    <location>
        <position position="99"/>
    </location>
    <ligand>
        <name>substrate</name>
    </ligand>
</feature>
<evidence type="ECO:0000313" key="25">
    <source>
        <dbReference type="EMBL" id="ABR73570.1"/>
    </source>
</evidence>
<protein>
    <recommendedName>
        <fullName evidence="4 24">Diacylglycerol kinase</fullName>
        <ecNumber evidence="3 24">2.7.1.107</ecNumber>
    </recommendedName>
</protein>
<dbReference type="InterPro" id="IPR000829">
    <property type="entry name" value="DAGK"/>
</dbReference>
<feature type="binding site" evidence="22">
    <location>
        <begin position="86"/>
        <end position="88"/>
    </location>
    <ligand>
        <name>ATP</name>
        <dbReference type="ChEBI" id="CHEBI:30616"/>
    </ligand>
</feature>
<keyword evidence="6" id="KW-0444">Lipid biosynthesis</keyword>
<keyword evidence="19 24" id="KW-1208">Phospholipid metabolism</keyword>
<dbReference type="GO" id="GO:0006654">
    <property type="term" value="P:phosphatidic acid biosynthetic process"/>
    <property type="evidence" value="ECO:0007669"/>
    <property type="project" value="InterPro"/>
</dbReference>
<reference evidence="26" key="1">
    <citation type="journal article" date="2010" name="BMC Genomics">
        <title>A genomic perspective on the potential of Actinobacillus succinogenes for industrial succinate production.</title>
        <authorList>
            <person name="McKinlay J.B."/>
            <person name="Laivenieks M."/>
            <person name="Schindler B.D."/>
            <person name="McKinlay A.A."/>
            <person name="Siddaramappa S."/>
            <person name="Challacombe J.F."/>
            <person name="Lowry S.R."/>
            <person name="Clum A."/>
            <person name="Lapidus A.L."/>
            <person name="Burkhart K.B."/>
            <person name="Harkins V."/>
            <person name="Vieille C."/>
        </authorList>
    </citation>
    <scope>NUCLEOTIDE SEQUENCE [LARGE SCALE GENOMIC DNA]</scope>
    <source>
        <strain evidence="26">ATCC 55618 / DSM 22257 / CCUG 43843 / 130Z</strain>
    </source>
</reference>
<keyword evidence="16 24" id="KW-0443">Lipid metabolism</keyword>
<keyword evidence="26" id="KW-1185">Reference proteome</keyword>
<keyword evidence="14 23" id="KW-0460">Magnesium</keyword>
<evidence type="ECO:0000256" key="5">
    <source>
        <dbReference type="ARBA" id="ARBA00022475"/>
    </source>
</evidence>
<name>A6VKS3_ACTSZ</name>
<feature type="binding site" evidence="21">
    <location>
        <position position="70"/>
    </location>
    <ligand>
        <name>substrate</name>
    </ligand>
</feature>
<dbReference type="GO" id="GO:0005524">
    <property type="term" value="F:ATP binding"/>
    <property type="evidence" value="ECO:0007669"/>
    <property type="project" value="UniProtKB-KW"/>
</dbReference>
<keyword evidence="12 24" id="KW-0418">Kinase</keyword>
<dbReference type="GO" id="GO:0005886">
    <property type="term" value="C:plasma membrane"/>
    <property type="evidence" value="ECO:0007669"/>
    <property type="project" value="UniProtKB-SubCell"/>
</dbReference>
<dbReference type="PROSITE" id="PS01069">
    <property type="entry name" value="DAGK_PROKAR"/>
    <property type="match status" value="1"/>
</dbReference>
<feature type="binding site" evidence="23">
    <location>
        <position position="29"/>
    </location>
    <ligand>
        <name>a divalent metal cation</name>
        <dbReference type="ChEBI" id="CHEBI:60240"/>
    </ligand>
</feature>
<dbReference type="CDD" id="cd14264">
    <property type="entry name" value="DAGK_IM"/>
    <property type="match status" value="1"/>
</dbReference>
<dbReference type="Proteomes" id="UP000001114">
    <property type="component" value="Chromosome"/>
</dbReference>
<evidence type="ECO:0000256" key="23">
    <source>
        <dbReference type="PIRSR" id="PIRSR600829-4"/>
    </source>
</evidence>
<comment type="caution">
    <text evidence="24">Lacks conserved residue(s) required for the propagation of feature annotation.</text>
</comment>
<dbReference type="InterPro" id="IPR036945">
    <property type="entry name" value="DAGK_sf"/>
</dbReference>
<feature type="binding site" evidence="22">
    <location>
        <position position="29"/>
    </location>
    <ligand>
        <name>ATP</name>
        <dbReference type="ChEBI" id="CHEBI:30616"/>
    </ligand>
</feature>
<keyword evidence="17 24" id="KW-0472">Membrane</keyword>
<feature type="active site" description="Proton acceptor" evidence="20">
    <location>
        <position position="70"/>
    </location>
</feature>
<evidence type="ECO:0000256" key="14">
    <source>
        <dbReference type="ARBA" id="ARBA00022842"/>
    </source>
</evidence>
<comment type="similarity">
    <text evidence="2 24">Belongs to the bacterial diacylglycerol kinase family.</text>
</comment>
<evidence type="ECO:0000256" key="18">
    <source>
        <dbReference type="ARBA" id="ARBA00023209"/>
    </source>
</evidence>
<feature type="transmembrane region" description="Helical" evidence="24">
    <location>
        <begin position="97"/>
        <end position="118"/>
    </location>
</feature>
<feature type="transmembrane region" description="Helical" evidence="24">
    <location>
        <begin position="56"/>
        <end position="76"/>
    </location>
</feature>
<keyword evidence="7 24" id="KW-0997">Cell inner membrane</keyword>
<feature type="binding site" evidence="21">
    <location>
        <begin position="31"/>
        <end position="35"/>
    </location>
    <ligand>
        <name>substrate</name>
    </ligand>
</feature>
<evidence type="ECO:0000256" key="6">
    <source>
        <dbReference type="ARBA" id="ARBA00022516"/>
    </source>
</evidence>
<dbReference type="RefSeq" id="WP_011978846.1">
    <property type="nucleotide sequence ID" value="NC_009655.1"/>
</dbReference>
<evidence type="ECO:0000256" key="13">
    <source>
        <dbReference type="ARBA" id="ARBA00022840"/>
    </source>
</evidence>
<accession>A6VKS3</accession>
<evidence type="ECO:0000256" key="24">
    <source>
        <dbReference type="RuleBase" id="RU363065"/>
    </source>
</evidence>
<dbReference type="HOGENOM" id="CLU_112343_3_1_6"/>
<keyword evidence="9 24" id="KW-0812">Transmembrane</keyword>
<dbReference type="AlphaFoldDB" id="A6VKS3"/>
<evidence type="ECO:0000313" key="26">
    <source>
        <dbReference type="Proteomes" id="UP000001114"/>
    </source>
</evidence>
<evidence type="ECO:0000256" key="3">
    <source>
        <dbReference type="ARBA" id="ARBA00012133"/>
    </source>
</evidence>
<keyword evidence="11 22" id="KW-0547">Nucleotide-binding</keyword>
<evidence type="ECO:0000256" key="8">
    <source>
        <dbReference type="ARBA" id="ARBA00022679"/>
    </source>
</evidence>
<comment type="catalytic activity">
    <reaction evidence="24">
        <text>a 1,2-diacyl-sn-glycerol + ATP = a 1,2-diacyl-sn-glycero-3-phosphate + ADP + H(+)</text>
        <dbReference type="Rhea" id="RHEA:10272"/>
        <dbReference type="ChEBI" id="CHEBI:15378"/>
        <dbReference type="ChEBI" id="CHEBI:17815"/>
        <dbReference type="ChEBI" id="CHEBI:30616"/>
        <dbReference type="ChEBI" id="CHEBI:58608"/>
        <dbReference type="ChEBI" id="CHEBI:456216"/>
        <dbReference type="EC" id="2.7.1.107"/>
    </reaction>
</comment>
<feature type="binding site" evidence="22">
    <location>
        <begin position="95"/>
        <end position="96"/>
    </location>
    <ligand>
        <name>ATP</name>
        <dbReference type="ChEBI" id="CHEBI:30616"/>
    </ligand>
</feature>
<keyword evidence="10 23" id="KW-0479">Metal-binding</keyword>
<evidence type="ECO:0000256" key="16">
    <source>
        <dbReference type="ARBA" id="ARBA00023098"/>
    </source>
</evidence>
<dbReference type="KEGG" id="asu:Asuc_0190"/>
<proteinExistence type="inferred from homology"/>
<evidence type="ECO:0000256" key="15">
    <source>
        <dbReference type="ARBA" id="ARBA00022989"/>
    </source>
</evidence>
<dbReference type="Pfam" id="PF01219">
    <property type="entry name" value="DAGK_prokar"/>
    <property type="match status" value="1"/>
</dbReference>
<evidence type="ECO:0000256" key="20">
    <source>
        <dbReference type="PIRSR" id="PIRSR600829-1"/>
    </source>
</evidence>
<evidence type="ECO:0000256" key="17">
    <source>
        <dbReference type="ARBA" id="ARBA00023136"/>
    </source>
</evidence>
<sequence length="119" mass="13170">MYDKTTGLTHLINAAKYSLQGLQSAVKNEAAFRHELLLGVVFVPLAFWLADDKTELVLMLASYFIVLIVELLNSALECTVDRIGTERHELSGRAKDQGSAAVFVALVNFVVTWSVLLIF</sequence>
<comment type="cofactor">
    <cofactor evidence="23">
        <name>Mg(2+)</name>
        <dbReference type="ChEBI" id="CHEBI:18420"/>
    </cofactor>
    <text evidence="23">Mn(2+), Zn(2+), Cd(2+) and Co(2+) support activity to lesser extents.</text>
</comment>
<evidence type="ECO:0000256" key="7">
    <source>
        <dbReference type="ARBA" id="ARBA00022519"/>
    </source>
</evidence>
<evidence type="ECO:0000256" key="19">
    <source>
        <dbReference type="ARBA" id="ARBA00023264"/>
    </source>
</evidence>
<feature type="binding site" evidence="23">
    <location>
        <position position="77"/>
    </location>
    <ligand>
        <name>a divalent metal cation</name>
        <dbReference type="ChEBI" id="CHEBI:60240"/>
    </ligand>
</feature>
<dbReference type="EC" id="2.7.1.107" evidence="3 24"/>
<evidence type="ECO:0000256" key="9">
    <source>
        <dbReference type="ARBA" id="ARBA00022692"/>
    </source>
</evidence>
<organism evidence="25 26">
    <name type="scientific">Actinobacillus succinogenes (strain ATCC 55618 / DSM 22257 / CCUG 43843 / 130Z)</name>
    <dbReference type="NCBI Taxonomy" id="339671"/>
    <lineage>
        <taxon>Bacteria</taxon>
        <taxon>Pseudomonadati</taxon>
        <taxon>Pseudomonadota</taxon>
        <taxon>Gammaproteobacteria</taxon>
        <taxon>Pasteurellales</taxon>
        <taxon>Pasteurellaceae</taxon>
        <taxon>Actinobacillus</taxon>
    </lineage>
</organism>
<dbReference type="Gene3D" id="1.10.287.3610">
    <property type="match status" value="1"/>
</dbReference>
<evidence type="ECO:0000256" key="4">
    <source>
        <dbReference type="ARBA" id="ARBA00017575"/>
    </source>
</evidence>
<comment type="function">
    <text evidence="24">Catalyzes the ATP-dependent phosphorylation of sn-l,2-diacylglycerol (DAG) to phosphatidic acid. Involved in the recycling of diacylglycerol produced as a by-product during membrane-derived oligosaccharide (MDO) biosynthesis.</text>
</comment>
<evidence type="ECO:0000256" key="10">
    <source>
        <dbReference type="ARBA" id="ARBA00022723"/>
    </source>
</evidence>
<evidence type="ECO:0000256" key="22">
    <source>
        <dbReference type="PIRSR" id="PIRSR600829-3"/>
    </source>
</evidence>
<dbReference type="OrthoDB" id="9796011at2"/>
<evidence type="ECO:0000256" key="21">
    <source>
        <dbReference type="PIRSR" id="PIRSR600829-2"/>
    </source>
</evidence>
<comment type="subcellular location">
    <subcellularLocation>
        <location evidence="1 24">Cell inner membrane</location>
        <topology evidence="1 24">Multi-pass membrane protein</topology>
    </subcellularLocation>
</comment>
<dbReference type="InterPro" id="IPR033718">
    <property type="entry name" value="DAGK_prok"/>
</dbReference>
<evidence type="ECO:0000256" key="2">
    <source>
        <dbReference type="ARBA" id="ARBA00005967"/>
    </source>
</evidence>
<evidence type="ECO:0000256" key="12">
    <source>
        <dbReference type="ARBA" id="ARBA00022777"/>
    </source>
</evidence>
<keyword evidence="18" id="KW-0594">Phospholipid biosynthesis</keyword>
<gene>
    <name evidence="25" type="ordered locus">Asuc_0190</name>
</gene>
<dbReference type="EMBL" id="CP000746">
    <property type="protein sequence ID" value="ABR73570.1"/>
    <property type="molecule type" value="Genomic_DNA"/>
</dbReference>
<evidence type="ECO:0000256" key="11">
    <source>
        <dbReference type="ARBA" id="ARBA00022741"/>
    </source>
</evidence>
<keyword evidence="15 24" id="KW-1133">Transmembrane helix</keyword>